<organism evidence="2">
    <name type="scientific">Arabidopsis lyrata subsp. lyrata</name>
    <name type="common">Lyre-leaved rock-cress</name>
    <dbReference type="NCBI Taxonomy" id="81972"/>
    <lineage>
        <taxon>Eukaryota</taxon>
        <taxon>Viridiplantae</taxon>
        <taxon>Streptophyta</taxon>
        <taxon>Embryophyta</taxon>
        <taxon>Tracheophyta</taxon>
        <taxon>Spermatophyta</taxon>
        <taxon>Magnoliopsida</taxon>
        <taxon>eudicotyledons</taxon>
        <taxon>Gunneridae</taxon>
        <taxon>Pentapetalae</taxon>
        <taxon>rosids</taxon>
        <taxon>malvids</taxon>
        <taxon>Brassicales</taxon>
        <taxon>Brassicaceae</taxon>
        <taxon>Camelineae</taxon>
        <taxon>Arabidopsis</taxon>
    </lineage>
</organism>
<dbReference type="Gramene" id="scaffold_202343.1">
    <property type="protein sequence ID" value="scaffold_202343.1"/>
    <property type="gene ID" value="scaffold_202343.1"/>
</dbReference>
<evidence type="ECO:0000313" key="2">
    <source>
        <dbReference type="Proteomes" id="UP000008694"/>
    </source>
</evidence>
<dbReference type="Proteomes" id="UP000008694">
    <property type="component" value="Unassembled WGS sequence"/>
</dbReference>
<keyword evidence="2" id="KW-1185">Reference proteome</keyword>
<reference evidence="2" key="1">
    <citation type="journal article" date="2011" name="Nat. Genet.">
        <title>The Arabidopsis lyrata genome sequence and the basis of rapid genome size change.</title>
        <authorList>
            <person name="Hu T.T."/>
            <person name="Pattyn P."/>
            <person name="Bakker E.G."/>
            <person name="Cao J."/>
            <person name="Cheng J.-F."/>
            <person name="Clark R.M."/>
            <person name="Fahlgren N."/>
            <person name="Fawcett J.A."/>
            <person name="Grimwood J."/>
            <person name="Gundlach H."/>
            <person name="Haberer G."/>
            <person name="Hollister J.D."/>
            <person name="Ossowski S."/>
            <person name="Ottilar R.P."/>
            <person name="Salamov A.A."/>
            <person name="Schneeberger K."/>
            <person name="Spannagl M."/>
            <person name="Wang X."/>
            <person name="Yang L."/>
            <person name="Nasrallah M.E."/>
            <person name="Bergelson J."/>
            <person name="Carrington J.C."/>
            <person name="Gaut B.S."/>
            <person name="Schmutz J."/>
            <person name="Mayer K.F.X."/>
            <person name="Van de Peer Y."/>
            <person name="Grigoriev I.V."/>
            <person name="Nordborg M."/>
            <person name="Weigel D."/>
            <person name="Guo Y.-L."/>
        </authorList>
    </citation>
    <scope>NUCLEOTIDE SEQUENCE [LARGE SCALE GENOMIC DNA]</scope>
    <source>
        <strain evidence="2">cv. MN47</strain>
    </source>
</reference>
<sequence length="55" mass="6475">MRLRSCVDSRTSTPKISNVYVDCNYLTFCSMCKLNLSRNNYSNLSINKIIRMRSY</sequence>
<proteinExistence type="predicted"/>
<gene>
    <name evidence="1" type="ORF">ARALYDRAFT_895269</name>
</gene>
<dbReference type="HOGENOM" id="CLU_3035067_0_0_1"/>
<dbReference type="EMBL" id="GL348714">
    <property type="protein sequence ID" value="EFH65218.1"/>
    <property type="molecule type" value="Genomic_DNA"/>
</dbReference>
<accession>D7KRP9</accession>
<evidence type="ECO:0000313" key="1">
    <source>
        <dbReference type="EMBL" id="EFH65218.1"/>
    </source>
</evidence>
<dbReference type="AlphaFoldDB" id="D7KRP9"/>
<protein>
    <submittedName>
        <fullName evidence="1">Predicted protein</fullName>
    </submittedName>
</protein>
<name>D7KRP9_ARALL</name>